<dbReference type="EMBL" id="QPJC01000004">
    <property type="protein sequence ID" value="RCW44682.1"/>
    <property type="molecule type" value="Genomic_DNA"/>
</dbReference>
<accession>A0A368VRX4</accession>
<keyword evidence="3" id="KW-1185">Reference proteome</keyword>
<comment type="caution">
    <text evidence="2">The sequence shown here is derived from an EMBL/GenBank/DDBJ whole genome shotgun (WGS) entry which is preliminary data.</text>
</comment>
<evidence type="ECO:0000313" key="2">
    <source>
        <dbReference type="EMBL" id="RCW44682.1"/>
    </source>
</evidence>
<proteinExistence type="predicted"/>
<organism evidence="2 3">
    <name type="scientific">Halopolyspora algeriensis</name>
    <dbReference type="NCBI Taxonomy" id="1500506"/>
    <lineage>
        <taxon>Bacteria</taxon>
        <taxon>Bacillati</taxon>
        <taxon>Actinomycetota</taxon>
        <taxon>Actinomycetes</taxon>
        <taxon>Actinomycetes incertae sedis</taxon>
        <taxon>Halopolyspora</taxon>
    </lineage>
</organism>
<dbReference type="Proteomes" id="UP000253495">
    <property type="component" value="Unassembled WGS sequence"/>
</dbReference>
<feature type="region of interest" description="Disordered" evidence="1">
    <location>
        <begin position="188"/>
        <end position="245"/>
    </location>
</feature>
<sequence length="259" mass="28046">MAKSSRTRRRSATPDFVEILPQPKQWIGFSILGLLVRWRAELTGAAVLLAVFVWLDGFGSAVLTVAVLVGVPAVLLAVPHTRRFLVARVWCVADRHRLRACLKRTKVRTMNRDGTYPFMLWARPTTTGERIWLWLPAGTAATDIENSLEYVAPACFARSARLHRPKKVTTFVAVDIIRRDPLEAKKPVSSPLAGFMGTRSAPSDSESVTPIKAASSASESQASEPSDSASTSTKTTTAAKPAAAGAVVVNGEDLSDYVD</sequence>
<dbReference type="OrthoDB" id="5187095at2"/>
<protein>
    <submittedName>
        <fullName evidence="2">Uncharacterized protein</fullName>
    </submittedName>
</protein>
<feature type="compositionally biased region" description="Low complexity" evidence="1">
    <location>
        <begin position="213"/>
        <end position="244"/>
    </location>
</feature>
<dbReference type="AlphaFoldDB" id="A0A368VRX4"/>
<gene>
    <name evidence="2" type="ORF">DFQ14_104272</name>
</gene>
<dbReference type="RefSeq" id="WP_114452789.1">
    <property type="nucleotide sequence ID" value="NZ_QPJC01000004.1"/>
</dbReference>
<evidence type="ECO:0000313" key="3">
    <source>
        <dbReference type="Proteomes" id="UP000253495"/>
    </source>
</evidence>
<reference evidence="2 3" key="1">
    <citation type="submission" date="2018-07" db="EMBL/GenBank/DDBJ databases">
        <title>Genomic Encyclopedia of Type Strains, Phase III (KMG-III): the genomes of soil and plant-associated and newly described type strains.</title>
        <authorList>
            <person name="Whitman W."/>
        </authorList>
    </citation>
    <scope>NUCLEOTIDE SEQUENCE [LARGE SCALE GENOMIC DNA]</scope>
    <source>
        <strain evidence="2 3">CECT 8575</strain>
    </source>
</reference>
<evidence type="ECO:0000256" key="1">
    <source>
        <dbReference type="SAM" id="MobiDB-lite"/>
    </source>
</evidence>
<name>A0A368VRX4_9ACTN</name>